<dbReference type="Proteomes" id="UP000092498">
    <property type="component" value="Chromosome"/>
</dbReference>
<dbReference type="RefSeq" id="WP_066773237.1">
    <property type="nucleotide sequence ID" value="NZ_CP013244.1"/>
</dbReference>
<sequence length="115" mass="12515">MFSIFQRFLSFDRLIGPVLVKLVYYFGAAAIVIGALGALLMAIFSLFGGNFGGGFVQLIAVPAVAAVGLVYWRFLCELFMLAFLGYERLGQVRDLMRIAAGQAPPATPDEHHPAF</sequence>
<dbReference type="KEGG" id="cbot:ATE48_16055"/>
<name>A0A1B1ALB6_9PROT</name>
<dbReference type="AlphaFoldDB" id="A0A1B1ALB6"/>
<feature type="transmembrane region" description="Helical" evidence="1">
    <location>
        <begin position="22"/>
        <end position="47"/>
    </location>
</feature>
<keyword evidence="1" id="KW-1133">Transmembrane helix</keyword>
<reference evidence="2 3" key="1">
    <citation type="submission" date="2015-11" db="EMBL/GenBank/DDBJ databases">
        <title>Whole-Genome Sequence of Candidatus Oderbacter manganicum from the National Park Lower Oder Valley, Germany.</title>
        <authorList>
            <person name="Braun B."/>
            <person name="Liere K."/>
            <person name="Szewzyk U."/>
        </authorList>
    </citation>
    <scope>NUCLEOTIDE SEQUENCE [LARGE SCALE GENOMIC DNA]</scope>
    <source>
        <strain evidence="2 3">OTSz_A_272</strain>
    </source>
</reference>
<proteinExistence type="predicted"/>
<keyword evidence="1" id="KW-0472">Membrane</keyword>
<gene>
    <name evidence="2" type="ORF">ATE48_16055</name>
</gene>
<dbReference type="InterPro" id="IPR025557">
    <property type="entry name" value="DUF4282"/>
</dbReference>
<dbReference type="STRING" id="1759059.ATE48_16055"/>
<evidence type="ECO:0008006" key="4">
    <source>
        <dbReference type="Google" id="ProtNLM"/>
    </source>
</evidence>
<accession>A0A1B1ALB6</accession>
<evidence type="ECO:0000313" key="3">
    <source>
        <dbReference type="Proteomes" id="UP000092498"/>
    </source>
</evidence>
<evidence type="ECO:0000256" key="1">
    <source>
        <dbReference type="SAM" id="Phobius"/>
    </source>
</evidence>
<dbReference type="Pfam" id="PF14110">
    <property type="entry name" value="DUF4282"/>
    <property type="match status" value="1"/>
</dbReference>
<organism evidence="2 3">
    <name type="scientific">Candidatus Viadribacter manganicus</name>
    <dbReference type="NCBI Taxonomy" id="1759059"/>
    <lineage>
        <taxon>Bacteria</taxon>
        <taxon>Pseudomonadati</taxon>
        <taxon>Pseudomonadota</taxon>
        <taxon>Alphaproteobacteria</taxon>
        <taxon>Hyphomonadales</taxon>
        <taxon>Hyphomonadaceae</taxon>
        <taxon>Candidatus Viadribacter</taxon>
    </lineage>
</organism>
<keyword evidence="1" id="KW-0812">Transmembrane</keyword>
<dbReference type="InParanoid" id="A0A1B1ALB6"/>
<keyword evidence="3" id="KW-1185">Reference proteome</keyword>
<protein>
    <recommendedName>
        <fullName evidence="4">DUF4282 domain-containing protein</fullName>
    </recommendedName>
</protein>
<evidence type="ECO:0000313" key="2">
    <source>
        <dbReference type="EMBL" id="ANP47320.1"/>
    </source>
</evidence>
<dbReference type="OrthoDB" id="8127006at2"/>
<feature type="transmembrane region" description="Helical" evidence="1">
    <location>
        <begin position="59"/>
        <end position="86"/>
    </location>
</feature>
<dbReference type="EMBL" id="CP013244">
    <property type="protein sequence ID" value="ANP47320.1"/>
    <property type="molecule type" value="Genomic_DNA"/>
</dbReference>